<comment type="similarity">
    <text evidence="1">Belongs to the universal ribosomal protein uS14 family.</text>
</comment>
<dbReference type="Proteomes" id="UP001265746">
    <property type="component" value="Unassembled WGS sequence"/>
</dbReference>
<evidence type="ECO:0000259" key="5">
    <source>
        <dbReference type="Pfam" id="PF22749"/>
    </source>
</evidence>
<dbReference type="InterPro" id="IPR053858">
    <property type="entry name" value="Arb2_dom"/>
</dbReference>
<feature type="region of interest" description="Disordered" evidence="4">
    <location>
        <begin position="238"/>
        <end position="258"/>
    </location>
</feature>
<dbReference type="FunFam" id="1.10.287.1480:FF:000001">
    <property type="entry name" value="30S ribosomal protein S14"/>
    <property type="match status" value="1"/>
</dbReference>
<evidence type="ECO:0000313" key="7">
    <source>
        <dbReference type="Proteomes" id="UP001265746"/>
    </source>
</evidence>
<dbReference type="GO" id="GO:0005737">
    <property type="term" value="C:cytoplasm"/>
    <property type="evidence" value="ECO:0007669"/>
    <property type="project" value="UniProtKB-ARBA"/>
</dbReference>
<dbReference type="GO" id="GO:0003735">
    <property type="term" value="F:structural constituent of ribosome"/>
    <property type="evidence" value="ECO:0007669"/>
    <property type="project" value="InterPro"/>
</dbReference>
<accession>A0AAD9S8K8</accession>
<dbReference type="GO" id="GO:0006412">
    <property type="term" value="P:translation"/>
    <property type="evidence" value="ECO:0007669"/>
    <property type="project" value="InterPro"/>
</dbReference>
<name>A0AAD9S8K8_PHOAM</name>
<evidence type="ECO:0000313" key="6">
    <source>
        <dbReference type="EMBL" id="KAK2601083.1"/>
    </source>
</evidence>
<protein>
    <recommendedName>
        <fullName evidence="5">Arb2 domain-containing protein</fullName>
    </recommendedName>
</protein>
<dbReference type="SUPFAM" id="SSF57716">
    <property type="entry name" value="Glucocorticoid receptor-like (DNA-binding domain)"/>
    <property type="match status" value="1"/>
</dbReference>
<comment type="caution">
    <text evidence="6">The sequence shown here is derived from an EMBL/GenBank/DDBJ whole genome shotgun (WGS) entry which is preliminary data.</text>
</comment>
<gene>
    <name evidence="6" type="ORF">N8I77_010555</name>
</gene>
<dbReference type="InterPro" id="IPR001209">
    <property type="entry name" value="Ribosomal_uS14"/>
</dbReference>
<dbReference type="AlphaFoldDB" id="A0AAD9S8K8"/>
<keyword evidence="3" id="KW-0687">Ribonucleoprotein</keyword>
<dbReference type="GO" id="GO:1990904">
    <property type="term" value="C:ribonucleoprotein complex"/>
    <property type="evidence" value="ECO:0007669"/>
    <property type="project" value="UniProtKB-KW"/>
</dbReference>
<dbReference type="PANTHER" id="PTHR21357:SF4">
    <property type="entry name" value="FAM172 FAMILY PROTEIN HOMOLOG CG10038"/>
    <property type="match status" value="1"/>
</dbReference>
<sequence length="546" mass="60386">MSMFRAKKLDLGCFVNVKVIRDHTKRKVYEKFEAERQALRYIIRNTTLPPRVRAEAQLQLTQMHCYTNPTQIRNRCILGGKGRGIFSDFKMSRLTRPSYFVEPKSDEIRLIDEPSFYFNYFISKNARHNDRQRFAFNTAVQAQLIHPRLEALGLAKLALPLGATDAAAPDDDDNKKKQPPHVPIFVSPGLKDKKRVVVIFGESEQELGVIAHRVIGGQGGVDKGSMVGIARALLQNNDHSDHNTQDQNQDQDDGSSAPGLILANTGELWWWPEGGRGLTPRGSQGAPMRSAVHWGRFRDARVNAIPGNESAGAHVACVFGQVLGSAELVAQDAVVQVVGVGDGAAAVERFLDRDWARWGGGGRVGCLAMFGSAVEDASVRDVGFRKFLREKARLYITCQEPVGTPISGPDGNDKTVLPTDYGTHVFSSGEKYYTELTLIKAKDALLAWLAEVDRVGAGYANPEVEVTYADELVDEAPTWDDGGGGVWEDRPAEVGAQMRTRQEDEEEGALEIISREEWEDRKRKEGKLDAAVPDNVFVVDKRKEDG</sequence>
<feature type="region of interest" description="Disordered" evidence="4">
    <location>
        <begin position="166"/>
        <end position="187"/>
    </location>
</feature>
<proteinExistence type="inferred from homology"/>
<dbReference type="EMBL" id="JAUJFL010000006">
    <property type="protein sequence ID" value="KAK2601083.1"/>
    <property type="molecule type" value="Genomic_DNA"/>
</dbReference>
<dbReference type="GO" id="GO:0035197">
    <property type="term" value="F:siRNA binding"/>
    <property type="evidence" value="ECO:0007669"/>
    <property type="project" value="TreeGrafter"/>
</dbReference>
<keyword evidence="7" id="KW-1185">Reference proteome</keyword>
<evidence type="ECO:0000256" key="3">
    <source>
        <dbReference type="ARBA" id="ARBA00023274"/>
    </source>
</evidence>
<evidence type="ECO:0000256" key="1">
    <source>
        <dbReference type="ARBA" id="ARBA00009083"/>
    </source>
</evidence>
<dbReference type="InterPro" id="IPR048263">
    <property type="entry name" value="Arb2"/>
</dbReference>
<feature type="domain" description="Arb2" evidence="5">
    <location>
        <begin position="99"/>
        <end position="402"/>
    </location>
</feature>
<dbReference type="GO" id="GO:0031048">
    <property type="term" value="P:regulatory ncRNA-mediated heterochromatin formation"/>
    <property type="evidence" value="ECO:0007669"/>
    <property type="project" value="TreeGrafter"/>
</dbReference>
<evidence type="ECO:0000256" key="4">
    <source>
        <dbReference type="SAM" id="MobiDB-lite"/>
    </source>
</evidence>
<dbReference type="Gene3D" id="1.10.287.1480">
    <property type="match status" value="1"/>
</dbReference>
<evidence type="ECO:0000256" key="2">
    <source>
        <dbReference type="ARBA" id="ARBA00022980"/>
    </source>
</evidence>
<dbReference type="Pfam" id="PF00253">
    <property type="entry name" value="Ribosomal_S14"/>
    <property type="match status" value="1"/>
</dbReference>
<reference evidence="6" key="1">
    <citation type="submission" date="2023-06" db="EMBL/GenBank/DDBJ databases">
        <authorList>
            <person name="Noh H."/>
        </authorList>
    </citation>
    <scope>NUCLEOTIDE SEQUENCE</scope>
    <source>
        <strain evidence="6">DUCC20226</strain>
    </source>
</reference>
<organism evidence="6 7">
    <name type="scientific">Phomopsis amygdali</name>
    <name type="common">Fusicoccum amygdali</name>
    <dbReference type="NCBI Taxonomy" id="1214568"/>
    <lineage>
        <taxon>Eukaryota</taxon>
        <taxon>Fungi</taxon>
        <taxon>Dikarya</taxon>
        <taxon>Ascomycota</taxon>
        <taxon>Pezizomycotina</taxon>
        <taxon>Sordariomycetes</taxon>
        <taxon>Sordariomycetidae</taxon>
        <taxon>Diaporthales</taxon>
        <taxon>Diaporthaceae</taxon>
        <taxon>Diaporthe</taxon>
    </lineage>
</organism>
<dbReference type="PANTHER" id="PTHR21357">
    <property type="entry name" value="FAM172 FAMILY PROTEIN HOMOLOG CG10038"/>
    <property type="match status" value="1"/>
</dbReference>
<dbReference type="GO" id="GO:0005840">
    <property type="term" value="C:ribosome"/>
    <property type="evidence" value="ECO:0007669"/>
    <property type="project" value="UniProtKB-KW"/>
</dbReference>
<dbReference type="Pfam" id="PF22749">
    <property type="entry name" value="Arb2"/>
    <property type="match status" value="1"/>
</dbReference>
<dbReference type="GO" id="GO:0005634">
    <property type="term" value="C:nucleus"/>
    <property type="evidence" value="ECO:0007669"/>
    <property type="project" value="TreeGrafter"/>
</dbReference>
<keyword evidence="2" id="KW-0689">Ribosomal protein</keyword>